<gene>
    <name evidence="1" type="ORF">BOLFYP28_03062</name>
</gene>
<protein>
    <submittedName>
        <fullName evidence="1">Uncharacterized protein</fullName>
    </submittedName>
</protein>
<dbReference type="EMBL" id="CACRTD010000048">
    <property type="protein sequence ID" value="VYT40501.1"/>
    <property type="molecule type" value="Genomic_DNA"/>
</dbReference>
<reference evidence="1" key="1">
    <citation type="submission" date="2019-11" db="EMBL/GenBank/DDBJ databases">
        <authorList>
            <person name="Feng L."/>
        </authorList>
    </citation>
    <scope>NUCLEOTIDE SEQUENCE</scope>
    <source>
        <strain evidence="1">BovatusLFYP28</strain>
    </source>
</reference>
<sequence>MKIKKRYKLSKKDYFDYEKNLELYKMSHKGSKK</sequence>
<dbReference type="AlphaFoldDB" id="A0A6N2WHC6"/>
<proteinExistence type="predicted"/>
<evidence type="ECO:0000313" key="1">
    <source>
        <dbReference type="EMBL" id="VYT40501.1"/>
    </source>
</evidence>
<name>A0A6N2WHC6_BACOV</name>
<organism evidence="1">
    <name type="scientific">Bacteroides ovatus</name>
    <dbReference type="NCBI Taxonomy" id="28116"/>
    <lineage>
        <taxon>Bacteria</taxon>
        <taxon>Pseudomonadati</taxon>
        <taxon>Bacteroidota</taxon>
        <taxon>Bacteroidia</taxon>
        <taxon>Bacteroidales</taxon>
        <taxon>Bacteroidaceae</taxon>
        <taxon>Bacteroides</taxon>
    </lineage>
</organism>
<accession>A0A6N2WHC6</accession>